<evidence type="ECO:0000313" key="5">
    <source>
        <dbReference type="EMBL" id="CEI73327.1"/>
    </source>
</evidence>
<keyword evidence="1" id="KW-0805">Transcription regulation</keyword>
<dbReference type="Proteomes" id="UP000245695">
    <property type="component" value="Chromosome 1"/>
</dbReference>
<proteinExistence type="predicted"/>
<protein>
    <submittedName>
        <fullName evidence="5">Transcriptional regulator, AraC</fullName>
    </submittedName>
</protein>
<dbReference type="RefSeq" id="WP_092925100.1">
    <property type="nucleotide sequence ID" value="NZ_FJTZ01000012.1"/>
</dbReference>
<keyword evidence="6" id="KW-1185">Reference proteome</keyword>
<dbReference type="KEGG" id="rhom:FRIFI_1796"/>
<evidence type="ECO:0000256" key="1">
    <source>
        <dbReference type="ARBA" id="ARBA00023015"/>
    </source>
</evidence>
<dbReference type="InterPro" id="IPR018060">
    <property type="entry name" value="HTH_AraC"/>
</dbReference>
<sequence length="234" mass="27541">MSNLESILKDFYDCLDIPIQFVNEKFIPIYKMGFSKDIDLVLEKTNIYNNLKESTISSINLTYFENIHFIVTPLTDTRFDGYFIVGPFKSKYICSELNIPFKPYSCINYILTMLKSIIKGQINKDNKFNPYIKDSIDYIHKNYASTNMDDICNYLSINKSYFCSIFKKETGYTFTNFLNKFRIEKSKEFLKNKNFTILDVALLVGYNNHNYYTTLFKKLNGITPIEYRNNLKAS</sequence>
<dbReference type="InterPro" id="IPR020449">
    <property type="entry name" value="Tscrpt_reg_AraC-type_HTH"/>
</dbReference>
<dbReference type="InterPro" id="IPR009057">
    <property type="entry name" value="Homeodomain-like_sf"/>
</dbReference>
<dbReference type="PROSITE" id="PS01124">
    <property type="entry name" value="HTH_ARAC_FAMILY_2"/>
    <property type="match status" value="1"/>
</dbReference>
<dbReference type="Pfam" id="PF12833">
    <property type="entry name" value="HTH_18"/>
    <property type="match status" value="1"/>
</dbReference>
<keyword evidence="2" id="KW-0238">DNA-binding</keyword>
<dbReference type="PANTHER" id="PTHR43280:SF28">
    <property type="entry name" value="HTH-TYPE TRANSCRIPTIONAL ACTIVATOR RHAS"/>
    <property type="match status" value="1"/>
</dbReference>
<dbReference type="SUPFAM" id="SSF46689">
    <property type="entry name" value="Homeodomain-like"/>
    <property type="match status" value="2"/>
</dbReference>
<gene>
    <name evidence="5" type="ORF">FRIFI_1796</name>
</gene>
<dbReference type="EMBL" id="LN650648">
    <property type="protein sequence ID" value="CEI73327.1"/>
    <property type="molecule type" value="Genomic_DNA"/>
</dbReference>
<dbReference type="Gene3D" id="1.10.10.60">
    <property type="entry name" value="Homeodomain-like"/>
    <property type="match status" value="2"/>
</dbReference>
<dbReference type="InterPro" id="IPR018062">
    <property type="entry name" value="HTH_AraC-typ_CS"/>
</dbReference>
<feature type="domain" description="HTH araC/xylS-type" evidence="4">
    <location>
        <begin position="133"/>
        <end position="230"/>
    </location>
</feature>
<dbReference type="GO" id="GO:0003700">
    <property type="term" value="F:DNA-binding transcription factor activity"/>
    <property type="evidence" value="ECO:0007669"/>
    <property type="project" value="InterPro"/>
</dbReference>
<evidence type="ECO:0000313" key="6">
    <source>
        <dbReference type="Proteomes" id="UP000245695"/>
    </source>
</evidence>
<dbReference type="PANTHER" id="PTHR43280">
    <property type="entry name" value="ARAC-FAMILY TRANSCRIPTIONAL REGULATOR"/>
    <property type="match status" value="1"/>
</dbReference>
<reference evidence="5 6" key="1">
    <citation type="submission" date="2014-09" db="EMBL/GenBank/DDBJ databases">
        <authorList>
            <person name="Hornung B.V."/>
        </authorList>
    </citation>
    <scope>NUCLEOTIDE SEQUENCE [LARGE SCALE GENOMIC DNA]</scope>
    <source>
        <strain evidence="5 6">FRIFI</strain>
    </source>
</reference>
<organism evidence="5 6">
    <name type="scientific">Romboutsia hominis</name>
    <dbReference type="NCBI Taxonomy" id="1507512"/>
    <lineage>
        <taxon>Bacteria</taxon>
        <taxon>Bacillati</taxon>
        <taxon>Bacillota</taxon>
        <taxon>Clostridia</taxon>
        <taxon>Peptostreptococcales</taxon>
        <taxon>Peptostreptococcaceae</taxon>
        <taxon>Romboutsia</taxon>
    </lineage>
</organism>
<evidence type="ECO:0000256" key="2">
    <source>
        <dbReference type="ARBA" id="ARBA00023125"/>
    </source>
</evidence>
<evidence type="ECO:0000256" key="3">
    <source>
        <dbReference type="ARBA" id="ARBA00023163"/>
    </source>
</evidence>
<dbReference type="PROSITE" id="PS00041">
    <property type="entry name" value="HTH_ARAC_FAMILY_1"/>
    <property type="match status" value="1"/>
</dbReference>
<name>A0A2P2BSH5_9FIRM</name>
<dbReference type="AlphaFoldDB" id="A0A2P2BSH5"/>
<dbReference type="PRINTS" id="PR00032">
    <property type="entry name" value="HTHARAC"/>
</dbReference>
<dbReference type="SMART" id="SM00342">
    <property type="entry name" value="HTH_ARAC"/>
    <property type="match status" value="1"/>
</dbReference>
<accession>A0A2P2BSH5</accession>
<evidence type="ECO:0000259" key="4">
    <source>
        <dbReference type="PROSITE" id="PS01124"/>
    </source>
</evidence>
<dbReference type="GO" id="GO:0043565">
    <property type="term" value="F:sequence-specific DNA binding"/>
    <property type="evidence" value="ECO:0007669"/>
    <property type="project" value="InterPro"/>
</dbReference>
<keyword evidence="3" id="KW-0804">Transcription</keyword>